<gene>
    <name evidence="3" type="ORF">E3T50_05820</name>
</gene>
<dbReference type="Proteomes" id="UP000297983">
    <property type="component" value="Unassembled WGS sequence"/>
</dbReference>
<feature type="domain" description="DUF4397" evidence="2">
    <location>
        <begin position="244"/>
        <end position="360"/>
    </location>
</feature>
<dbReference type="Pfam" id="PF14344">
    <property type="entry name" value="DUF4397"/>
    <property type="match status" value="2"/>
</dbReference>
<sequence length="436" mass="43088">MRKFIAVGISAGLLVAFAGLAPAQAAVPAASAAPGTASVSVLHAIPGLILDISVDGRVVVDDFKPGTLLGPLKLAAGTHIVKISPTDPLVLGGSANGSPMVDIALSGSTTVTLTAGRSFTAVAHLGDTGIPTATLFNDDTTPLAAGQGRLTVRHVAAAPAVDVLANGAVAVAGLTNPAQAMLDLPVGTISAVVAAAGTTAPLLGPADVTIAPRTNTIVYAWGSLAKGNLALFVQTVRTRAAAPASVSVLHAIPGVVVDVYVDNKRVIDNFEPGTLTKTFRIAAGTYTLAITAADAADASAPVIGPVDLTVASGMNYTAVAHLSEAGDPTAALFTNDTSAPGYGQGRLTVRHVAAAPAVDVLANGVPAITGLTNPNESVLVLPVGTISAAVAAAGTTAALIGPADVHIAARTNTIVYAWGSLADGNLALAVQSVRTK</sequence>
<reference evidence="3 4" key="1">
    <citation type="submission" date="2019-03" db="EMBL/GenBank/DDBJ databases">
        <title>Genomics of glacier-inhabiting Cryobacterium strains.</title>
        <authorList>
            <person name="Liu Q."/>
            <person name="Xin Y.-H."/>
        </authorList>
    </citation>
    <scope>NUCLEOTIDE SEQUENCE [LARGE SCALE GENOMIC DNA]</scope>
    <source>
        <strain evidence="3 4">Hz16</strain>
    </source>
</reference>
<organism evidence="3 4">
    <name type="scientific">Cryobacterium gelidum</name>
    <dbReference type="NCBI Taxonomy" id="1259164"/>
    <lineage>
        <taxon>Bacteria</taxon>
        <taxon>Bacillati</taxon>
        <taxon>Actinomycetota</taxon>
        <taxon>Actinomycetes</taxon>
        <taxon>Micrococcales</taxon>
        <taxon>Microbacteriaceae</taxon>
        <taxon>Cryobacterium</taxon>
    </lineage>
</organism>
<dbReference type="RefSeq" id="WP_134551007.1">
    <property type="nucleotide sequence ID" value="NZ_SOHL01000009.1"/>
</dbReference>
<feature type="domain" description="DUF4397" evidence="2">
    <location>
        <begin position="37"/>
        <end position="163"/>
    </location>
</feature>
<keyword evidence="4" id="KW-1185">Reference proteome</keyword>
<dbReference type="EMBL" id="SOHL01000009">
    <property type="protein sequence ID" value="TFD72375.1"/>
    <property type="molecule type" value="Genomic_DNA"/>
</dbReference>
<accession>A0A4R9AZH8</accession>
<evidence type="ECO:0000313" key="4">
    <source>
        <dbReference type="Proteomes" id="UP000297983"/>
    </source>
</evidence>
<dbReference type="InterPro" id="IPR025510">
    <property type="entry name" value="DUF4397"/>
</dbReference>
<feature type="signal peptide" evidence="1">
    <location>
        <begin position="1"/>
        <end position="25"/>
    </location>
</feature>
<keyword evidence="1" id="KW-0732">Signal</keyword>
<evidence type="ECO:0000259" key="2">
    <source>
        <dbReference type="Pfam" id="PF14344"/>
    </source>
</evidence>
<evidence type="ECO:0000256" key="1">
    <source>
        <dbReference type="SAM" id="SignalP"/>
    </source>
</evidence>
<feature type="chain" id="PRO_5020480954" evidence="1">
    <location>
        <begin position="26"/>
        <end position="436"/>
    </location>
</feature>
<protein>
    <submittedName>
        <fullName evidence="3">DUF4397 domain-containing protein</fullName>
    </submittedName>
</protein>
<comment type="caution">
    <text evidence="3">The sequence shown here is derived from an EMBL/GenBank/DDBJ whole genome shotgun (WGS) entry which is preliminary data.</text>
</comment>
<dbReference type="AlphaFoldDB" id="A0A4R9AZH8"/>
<proteinExistence type="predicted"/>
<evidence type="ECO:0000313" key="3">
    <source>
        <dbReference type="EMBL" id="TFD72375.1"/>
    </source>
</evidence>
<name>A0A4R9AZH8_9MICO</name>